<feature type="compositionally biased region" description="Basic and acidic residues" evidence="1">
    <location>
        <begin position="7"/>
        <end position="21"/>
    </location>
</feature>
<dbReference type="Ensembl" id="ENSMCST00000010629.1">
    <property type="protein sequence ID" value="ENSMCSP00000010368.1"/>
    <property type="gene ID" value="ENSMCSG00000007350.1"/>
</dbReference>
<evidence type="ECO:0000313" key="3">
    <source>
        <dbReference type="Proteomes" id="UP000694560"/>
    </source>
</evidence>
<name>A0A8C5TQE3_9PASS</name>
<dbReference type="Pfam" id="PF21030">
    <property type="entry name" value="WDR93"/>
    <property type="match status" value="1"/>
</dbReference>
<sequence>MAVNTPERLREIPSPSEKDWQKDDEEDFFLLDPDRERDALPQPFRMIRKLLMQVFESAMEIIERREMLRELGTLIFSLSWQVTGRANCLALSGKYIFVGLSMGLTAFSKGNLKDVCAWDAAKTEICAIHASDLGNECHVLLAPVFLWQADISQRSACVEVVLSRRGDYAGILLQGKCRDCCVWRFLCSQRGGSSNVFEICKCSGYLGLCYNHAKSLLQLTELPLPLPVPSSVWIRTDPKSELFGTGQCSSQLPGGSVKAHFPLQNYQTQFFLWFAMAHFYTGKM</sequence>
<dbReference type="AlphaFoldDB" id="A0A8C5TQE3"/>
<evidence type="ECO:0000256" key="1">
    <source>
        <dbReference type="SAM" id="MobiDB-lite"/>
    </source>
</evidence>
<reference evidence="2" key="1">
    <citation type="submission" date="2025-08" db="UniProtKB">
        <authorList>
            <consortium name="Ensembl"/>
        </authorList>
    </citation>
    <scope>IDENTIFICATION</scope>
</reference>
<protein>
    <submittedName>
        <fullName evidence="2">Uncharacterized protein</fullName>
    </submittedName>
</protein>
<dbReference type="InterPro" id="IPR049547">
    <property type="entry name" value="WDR93_beta-prop"/>
</dbReference>
<organism evidence="2 3">
    <name type="scientific">Malurus cyaneus samueli</name>
    <dbReference type="NCBI Taxonomy" id="2593467"/>
    <lineage>
        <taxon>Eukaryota</taxon>
        <taxon>Metazoa</taxon>
        <taxon>Chordata</taxon>
        <taxon>Craniata</taxon>
        <taxon>Vertebrata</taxon>
        <taxon>Euteleostomi</taxon>
        <taxon>Archelosauria</taxon>
        <taxon>Archosauria</taxon>
        <taxon>Dinosauria</taxon>
        <taxon>Saurischia</taxon>
        <taxon>Theropoda</taxon>
        <taxon>Coelurosauria</taxon>
        <taxon>Aves</taxon>
        <taxon>Neognathae</taxon>
        <taxon>Neoaves</taxon>
        <taxon>Telluraves</taxon>
        <taxon>Australaves</taxon>
        <taxon>Passeriformes</taxon>
        <taxon>Meliphagoidea</taxon>
        <taxon>Maluridae</taxon>
        <taxon>Malurus</taxon>
    </lineage>
</organism>
<evidence type="ECO:0000313" key="2">
    <source>
        <dbReference type="Ensembl" id="ENSMCSP00000010368.1"/>
    </source>
</evidence>
<keyword evidence="3" id="KW-1185">Reference proteome</keyword>
<reference evidence="2" key="2">
    <citation type="submission" date="2025-09" db="UniProtKB">
        <authorList>
            <consortium name="Ensembl"/>
        </authorList>
    </citation>
    <scope>IDENTIFICATION</scope>
</reference>
<proteinExistence type="predicted"/>
<feature type="region of interest" description="Disordered" evidence="1">
    <location>
        <begin position="1"/>
        <end position="24"/>
    </location>
</feature>
<dbReference type="OrthoDB" id="547231at2759"/>
<dbReference type="Proteomes" id="UP000694560">
    <property type="component" value="Unplaced"/>
</dbReference>
<accession>A0A8C5TQE3</accession>